<keyword evidence="2" id="KW-0560">Oxidoreductase</keyword>
<dbReference type="EC" id="1.13.11.41" evidence="2"/>
<dbReference type="Proteomes" id="UP000037179">
    <property type="component" value="Unassembled WGS sequence"/>
</dbReference>
<evidence type="ECO:0000313" key="5">
    <source>
        <dbReference type="Proteomes" id="UP000180166"/>
    </source>
</evidence>
<dbReference type="GO" id="GO:0047073">
    <property type="term" value="F:2,4'-dihydroxyacetophenone dioxygenase activity"/>
    <property type="evidence" value="ECO:0007669"/>
    <property type="project" value="UniProtKB-EC"/>
</dbReference>
<dbReference type="CDD" id="cd20302">
    <property type="entry name" value="cupin_DAD"/>
    <property type="match status" value="1"/>
</dbReference>
<dbReference type="Gene3D" id="2.60.120.10">
    <property type="entry name" value="Jelly Rolls"/>
    <property type="match status" value="1"/>
</dbReference>
<reference evidence="4" key="1">
    <citation type="submission" date="2015-07" db="EMBL/GenBank/DDBJ databases">
        <title>Nocardia seriolae U-1 whole genome shotgun sequence.</title>
        <authorList>
            <person name="Imajoh M."/>
            <person name="Fukumoto Y."/>
            <person name="Sukeda M."/>
            <person name="Yamane J."/>
            <person name="Yamasaki K."/>
            <person name="Shimizu M."/>
            <person name="Ohnishi K."/>
            <person name="Oshima S."/>
        </authorList>
    </citation>
    <scope>NUCLEOTIDE SEQUENCE [LARGE SCALE GENOMIC DNA]</scope>
    <source>
        <strain evidence="4">U-1</strain>
    </source>
</reference>
<dbReference type="RefSeq" id="WP_033086129.1">
    <property type="nucleotide sequence ID" value="NZ_AP017900.1"/>
</dbReference>
<protein>
    <submittedName>
        <fullName evidence="2">2,4'-dihydroxyacetophenone dioxygenase</fullName>
        <ecNumber evidence="2">1.13.11.41</ecNumber>
    </submittedName>
</protein>
<dbReference type="KEGG" id="nsr:NS506_06404"/>
<dbReference type="Pfam" id="PF12973">
    <property type="entry name" value="Cupin_7"/>
    <property type="match status" value="1"/>
</dbReference>
<proteinExistence type="predicted"/>
<dbReference type="InterPro" id="IPR011051">
    <property type="entry name" value="RmlC_Cupin_sf"/>
</dbReference>
<dbReference type="OrthoDB" id="564955at2"/>
<dbReference type="InterPro" id="IPR025979">
    <property type="entry name" value="ChrR-like_cupin_dom"/>
</dbReference>
<keyword evidence="2" id="KW-0223">Dioxygenase</keyword>
<dbReference type="InterPro" id="IPR014710">
    <property type="entry name" value="RmlC-like_jellyroll"/>
</dbReference>
<dbReference type="EMBL" id="BBYQ01000012">
    <property type="protein sequence ID" value="GAP26988.1"/>
    <property type="molecule type" value="Genomic_DNA"/>
</dbReference>
<keyword evidence="4" id="KW-1185">Reference proteome</keyword>
<dbReference type="Proteomes" id="UP000180166">
    <property type="component" value="Chromosome"/>
</dbReference>
<dbReference type="AlphaFoldDB" id="A0A0B8NA18"/>
<reference evidence="2 5" key="3">
    <citation type="submission" date="2016-10" db="EMBL/GenBank/DDBJ databases">
        <title>Genome sequence of Nocardia seriolae strain EM150506, isolated from Anguila japonica.</title>
        <authorList>
            <person name="Han H.-J."/>
        </authorList>
    </citation>
    <scope>NUCLEOTIDE SEQUENCE [LARGE SCALE GENOMIC DNA]</scope>
    <source>
        <strain evidence="2 5">EM150506</strain>
    </source>
</reference>
<feature type="domain" description="ChrR-like cupin" evidence="1">
    <location>
        <begin position="10"/>
        <end position="105"/>
    </location>
</feature>
<reference evidence="3 4" key="2">
    <citation type="journal article" date="2016" name="Genome Announc.">
        <title>Draft Genome Sequence of Erythromycin- and Oxytetracycline-Sensitive Nocardia seriolae Strain U-1 (NBRC 110359).</title>
        <authorList>
            <person name="Imajoh M."/>
            <person name="Sukeda M."/>
            <person name="Shimizu M."/>
            <person name="Yamane J."/>
            <person name="Ohnishi K."/>
            <person name="Oshima S."/>
        </authorList>
    </citation>
    <scope>NUCLEOTIDE SEQUENCE [LARGE SCALE GENOMIC DNA]</scope>
    <source>
        <strain evidence="3 4">U-1</strain>
    </source>
</reference>
<name>A0A0B8NA18_9NOCA</name>
<gene>
    <name evidence="2" type="ORF">NS506_06404</name>
    <name evidence="3" type="ORF">NSK11_contig00012-0023</name>
</gene>
<evidence type="ECO:0000313" key="3">
    <source>
        <dbReference type="EMBL" id="GAP26988.1"/>
    </source>
</evidence>
<evidence type="ECO:0000259" key="1">
    <source>
        <dbReference type="Pfam" id="PF12973"/>
    </source>
</evidence>
<dbReference type="EMBL" id="CP017839">
    <property type="protein sequence ID" value="APB00440.1"/>
    <property type="molecule type" value="Genomic_DNA"/>
</dbReference>
<organism evidence="2 5">
    <name type="scientific">Nocardia seriolae</name>
    <dbReference type="NCBI Taxonomy" id="37332"/>
    <lineage>
        <taxon>Bacteria</taxon>
        <taxon>Bacillati</taxon>
        <taxon>Actinomycetota</taxon>
        <taxon>Actinomycetes</taxon>
        <taxon>Mycobacteriales</taxon>
        <taxon>Nocardiaceae</taxon>
        <taxon>Nocardia</taxon>
    </lineage>
</organism>
<evidence type="ECO:0000313" key="4">
    <source>
        <dbReference type="Proteomes" id="UP000037179"/>
    </source>
</evidence>
<evidence type="ECO:0000313" key="2">
    <source>
        <dbReference type="EMBL" id="APB00440.1"/>
    </source>
</evidence>
<dbReference type="SUPFAM" id="SSF51182">
    <property type="entry name" value="RmlC-like cupins"/>
    <property type="match status" value="1"/>
</dbReference>
<sequence length="145" mass="15607">MLRQPLVGHVNEADIPWVWAGDVGLQLLRVSPSGFVLRNRFKAGFALPTHKHTGAVNAYTFAGDWYYAEQGIHYTAGTFIHEPAGSTHTLTVAADSDVLFIVEGAFVDLDADGNVTGVVDSTTIQDAYFALCDLAGIDRPTGILE</sequence>
<accession>A0A0B8NA18</accession>
<dbReference type="GeneID" id="93373706"/>